<accession>J6EQ59</accession>
<keyword evidence="2" id="KW-0813">Transport</keyword>
<dbReference type="InterPro" id="IPR036259">
    <property type="entry name" value="MFS_trans_sf"/>
</dbReference>
<evidence type="ECO:0000256" key="1">
    <source>
        <dbReference type="ARBA" id="ARBA00004141"/>
    </source>
</evidence>
<dbReference type="OrthoDB" id="3639251at2759"/>
<feature type="domain" description="Major facilitator superfamily (MFS) profile" evidence="8">
    <location>
        <begin position="63"/>
        <end position="507"/>
    </location>
</feature>
<feature type="transmembrane region" description="Helical" evidence="7">
    <location>
        <begin position="427"/>
        <end position="448"/>
    </location>
</feature>
<comment type="subcellular location">
    <subcellularLocation>
        <location evidence="1">Membrane</location>
        <topology evidence="1">Multi-pass membrane protein</topology>
    </subcellularLocation>
</comment>
<dbReference type="VEuPathDB" id="FungiDB:A1Q1_04771"/>
<dbReference type="RefSeq" id="XP_014178484.1">
    <property type="nucleotide sequence ID" value="XM_014323009.1"/>
</dbReference>
<evidence type="ECO:0000313" key="10">
    <source>
        <dbReference type="Proteomes" id="UP000002748"/>
    </source>
</evidence>
<dbReference type="InterPro" id="IPR020846">
    <property type="entry name" value="MFS_dom"/>
</dbReference>
<comment type="caution">
    <text evidence="9">The sequence shown here is derived from an EMBL/GenBank/DDBJ whole genome shotgun (WGS) entry which is preliminary data.</text>
</comment>
<evidence type="ECO:0000256" key="4">
    <source>
        <dbReference type="ARBA" id="ARBA00022989"/>
    </source>
</evidence>
<gene>
    <name evidence="9" type="ORF">A1Q1_04771</name>
</gene>
<organism evidence="9 10">
    <name type="scientific">Trichosporon asahii var. asahii (strain ATCC 90039 / CBS 2479 / JCM 2466 / KCTC 7840 / NBRC 103889/ NCYC 2677 / UAMH 7654)</name>
    <name type="common">Yeast</name>
    <dbReference type="NCBI Taxonomy" id="1186058"/>
    <lineage>
        <taxon>Eukaryota</taxon>
        <taxon>Fungi</taxon>
        <taxon>Dikarya</taxon>
        <taxon>Basidiomycota</taxon>
        <taxon>Agaricomycotina</taxon>
        <taxon>Tremellomycetes</taxon>
        <taxon>Trichosporonales</taxon>
        <taxon>Trichosporonaceae</taxon>
        <taxon>Trichosporon</taxon>
    </lineage>
</organism>
<dbReference type="GO" id="GO:0016020">
    <property type="term" value="C:membrane"/>
    <property type="evidence" value="ECO:0007669"/>
    <property type="project" value="UniProtKB-SubCell"/>
</dbReference>
<dbReference type="KEGG" id="tasa:A1Q1_04771"/>
<name>J6EQ59_TRIAS</name>
<keyword evidence="3 7" id="KW-0812">Transmembrane</keyword>
<evidence type="ECO:0000256" key="5">
    <source>
        <dbReference type="ARBA" id="ARBA00023136"/>
    </source>
</evidence>
<evidence type="ECO:0000256" key="7">
    <source>
        <dbReference type="SAM" id="Phobius"/>
    </source>
</evidence>
<keyword evidence="4 7" id="KW-1133">Transmembrane helix</keyword>
<dbReference type="AlphaFoldDB" id="J6EQ59"/>
<dbReference type="InterPro" id="IPR011701">
    <property type="entry name" value="MFS"/>
</dbReference>
<proteinExistence type="inferred from homology"/>
<sequence length="507" mass="57256">MAEFDDRKVDLGRTITPVPALTANDWVEKSSLDSSENLKAEAELTPEEKRAERRFLWKLDLIYCLVAMIAFIFKIVDQYNIQNAYVSGMKEDLNLNGNEYNWFTTYFNIGYVVVLYPSCIAVSYFGPHWLLPTCELIWGVLTCCLSVVNDAKTVYGIRFLIGFAEGTAWPGNTTILSQWYLPNEIGTRLALFNIAQPIGAMISGVMQGALSETLDGALGRAGWRWAFIINGIVTIFIALVTYFTQPGMPEKPNPLARWYLTDEDYAIARRRVARVGRKPQVPLTIKSFFNAFRYWQLWAIALCWAYGYNTVPSNYFNLWLKSLKNADGSPRFSVPQLSYIPMGGQAVCLVMLVVLMGLSDYLGVRLPSLTLHTILNVISQVILVVRPKNEATYMAGFFINYAGLPAYLLVCAWAATFMNDLPEVRAVLYATGTLISYLNVAFIPLWAYPAKQAPNWNVGAKFYLGSMCVTFVLFLATAWGLRWEERKKLRAQGHVVPKVNPLAWLWT</sequence>
<reference evidence="9 10" key="1">
    <citation type="journal article" date="2012" name="Eukaryot. Cell">
        <title>Draft genome sequence of CBS 2479, the standard type strain of Trichosporon asahii.</title>
        <authorList>
            <person name="Yang R.Y."/>
            <person name="Li H.T."/>
            <person name="Zhu H."/>
            <person name="Zhou G.P."/>
            <person name="Wang M."/>
            <person name="Wang L."/>
        </authorList>
    </citation>
    <scope>NUCLEOTIDE SEQUENCE [LARGE SCALE GENOMIC DNA]</scope>
    <source>
        <strain evidence="10">ATCC 90039 / CBS 2479 / JCM 2466 / KCTC 7840 / NCYC 2677 / UAMH 7654</strain>
    </source>
</reference>
<feature type="transmembrane region" description="Helical" evidence="7">
    <location>
        <begin position="366"/>
        <end position="385"/>
    </location>
</feature>
<dbReference type="Gene3D" id="1.20.1250.20">
    <property type="entry name" value="MFS general substrate transporter like domains"/>
    <property type="match status" value="1"/>
</dbReference>
<dbReference type="Pfam" id="PF07690">
    <property type="entry name" value="MFS_1"/>
    <property type="match status" value="1"/>
</dbReference>
<keyword evidence="5 7" id="KW-0472">Membrane</keyword>
<evidence type="ECO:0000256" key="6">
    <source>
        <dbReference type="ARBA" id="ARBA00037968"/>
    </source>
</evidence>
<feature type="transmembrane region" description="Helical" evidence="7">
    <location>
        <begin position="189"/>
        <end position="210"/>
    </location>
</feature>
<dbReference type="PANTHER" id="PTHR43791:SF36">
    <property type="entry name" value="TRANSPORTER, PUTATIVE (AFU_ORTHOLOGUE AFUA_6G08340)-RELATED"/>
    <property type="match status" value="1"/>
</dbReference>
<feature type="transmembrane region" description="Helical" evidence="7">
    <location>
        <begin position="391"/>
        <end position="415"/>
    </location>
</feature>
<dbReference type="HOGENOM" id="CLU_001265_4_4_1"/>
<feature type="transmembrane region" description="Helical" evidence="7">
    <location>
        <begin position="55"/>
        <end position="76"/>
    </location>
</feature>
<dbReference type="EMBL" id="ALBS01000283">
    <property type="protein sequence ID" value="EJT46594.1"/>
    <property type="molecule type" value="Genomic_DNA"/>
</dbReference>
<dbReference type="Proteomes" id="UP000002748">
    <property type="component" value="Unassembled WGS sequence"/>
</dbReference>
<comment type="similarity">
    <text evidence="6">Belongs to the major facilitator superfamily. Allantoate permease family.</text>
</comment>
<protein>
    <recommendedName>
        <fullName evidence="8">Major facilitator superfamily (MFS) profile domain-containing protein</fullName>
    </recommendedName>
</protein>
<evidence type="ECO:0000313" key="9">
    <source>
        <dbReference type="EMBL" id="EJT46594.1"/>
    </source>
</evidence>
<feature type="transmembrane region" description="Helical" evidence="7">
    <location>
        <begin position="339"/>
        <end position="359"/>
    </location>
</feature>
<feature type="transmembrane region" description="Helical" evidence="7">
    <location>
        <begin position="222"/>
        <end position="243"/>
    </location>
</feature>
<feature type="transmembrane region" description="Helical" evidence="7">
    <location>
        <begin position="460"/>
        <end position="481"/>
    </location>
</feature>
<dbReference type="GO" id="GO:0022857">
    <property type="term" value="F:transmembrane transporter activity"/>
    <property type="evidence" value="ECO:0007669"/>
    <property type="project" value="InterPro"/>
</dbReference>
<dbReference type="PROSITE" id="PS50850">
    <property type="entry name" value="MFS"/>
    <property type="match status" value="1"/>
</dbReference>
<evidence type="ECO:0000259" key="8">
    <source>
        <dbReference type="PROSITE" id="PS50850"/>
    </source>
</evidence>
<dbReference type="PANTHER" id="PTHR43791">
    <property type="entry name" value="PERMEASE-RELATED"/>
    <property type="match status" value="1"/>
</dbReference>
<dbReference type="FunFam" id="1.20.1250.20:FF:000065">
    <property type="entry name" value="Putative MFS pantothenate transporter"/>
    <property type="match status" value="1"/>
</dbReference>
<evidence type="ECO:0000256" key="2">
    <source>
        <dbReference type="ARBA" id="ARBA00022448"/>
    </source>
</evidence>
<feature type="transmembrane region" description="Helical" evidence="7">
    <location>
        <begin position="105"/>
        <end position="126"/>
    </location>
</feature>
<dbReference type="SUPFAM" id="SSF103473">
    <property type="entry name" value="MFS general substrate transporter"/>
    <property type="match status" value="1"/>
</dbReference>
<feature type="transmembrane region" description="Helical" evidence="7">
    <location>
        <begin position="294"/>
        <end position="311"/>
    </location>
</feature>
<dbReference type="GeneID" id="25988283"/>
<evidence type="ECO:0000256" key="3">
    <source>
        <dbReference type="ARBA" id="ARBA00022692"/>
    </source>
</evidence>